<organism evidence="1 2">
    <name type="scientific">Rotaria sordida</name>
    <dbReference type="NCBI Taxonomy" id="392033"/>
    <lineage>
        <taxon>Eukaryota</taxon>
        <taxon>Metazoa</taxon>
        <taxon>Spiralia</taxon>
        <taxon>Gnathifera</taxon>
        <taxon>Rotifera</taxon>
        <taxon>Eurotatoria</taxon>
        <taxon>Bdelloidea</taxon>
        <taxon>Philodinida</taxon>
        <taxon>Philodinidae</taxon>
        <taxon>Rotaria</taxon>
    </lineage>
</organism>
<dbReference type="AlphaFoldDB" id="A0A820C7G2"/>
<gene>
    <name evidence="1" type="ORF">OTI717_LOCUS38917</name>
</gene>
<evidence type="ECO:0000313" key="1">
    <source>
        <dbReference type="EMBL" id="CAF4209454.1"/>
    </source>
</evidence>
<dbReference type="Proteomes" id="UP000663823">
    <property type="component" value="Unassembled WGS sequence"/>
</dbReference>
<evidence type="ECO:0000313" key="2">
    <source>
        <dbReference type="Proteomes" id="UP000663823"/>
    </source>
</evidence>
<name>A0A820C7G2_9BILA</name>
<feature type="non-terminal residue" evidence="1">
    <location>
        <position position="23"/>
    </location>
</feature>
<proteinExistence type="predicted"/>
<accession>A0A820C7G2</accession>
<comment type="caution">
    <text evidence="1">The sequence shown here is derived from an EMBL/GenBank/DDBJ whole genome shotgun (WGS) entry which is preliminary data.</text>
</comment>
<reference evidence="1" key="1">
    <citation type="submission" date="2021-02" db="EMBL/GenBank/DDBJ databases">
        <authorList>
            <person name="Nowell W R."/>
        </authorList>
    </citation>
    <scope>NUCLEOTIDE SEQUENCE</scope>
</reference>
<dbReference type="EMBL" id="CAJOAX010022885">
    <property type="protein sequence ID" value="CAF4209454.1"/>
    <property type="molecule type" value="Genomic_DNA"/>
</dbReference>
<protein>
    <submittedName>
        <fullName evidence="1">Uncharacterized protein</fullName>
    </submittedName>
</protein>
<sequence length="23" mass="2628">MWNSLAKLLRSFGVYASNLDITK</sequence>